<protein>
    <submittedName>
        <fullName evidence="1">Nuclear pore complex protein</fullName>
    </submittedName>
</protein>
<keyword evidence="2" id="KW-1185">Reference proteome</keyword>
<accession>A0ACC1XH59</accession>
<comment type="caution">
    <text evidence="1">The sequence shown here is derived from an EMBL/GenBank/DDBJ whole genome shotgun (WGS) entry which is preliminary data.</text>
</comment>
<evidence type="ECO:0000313" key="1">
    <source>
        <dbReference type="EMBL" id="KAJ4710074.1"/>
    </source>
</evidence>
<reference evidence="1 2" key="1">
    <citation type="journal article" date="2023" name="Science">
        <title>Complex scaffold remodeling in plant triterpene biosynthesis.</title>
        <authorList>
            <person name="De La Pena R."/>
            <person name="Hodgson H."/>
            <person name="Liu J.C."/>
            <person name="Stephenson M.J."/>
            <person name="Martin A.C."/>
            <person name="Owen C."/>
            <person name="Harkess A."/>
            <person name="Leebens-Mack J."/>
            <person name="Jimenez L.E."/>
            <person name="Osbourn A."/>
            <person name="Sattely E.S."/>
        </authorList>
    </citation>
    <scope>NUCLEOTIDE SEQUENCE [LARGE SCALE GENOMIC DNA]</scope>
    <source>
        <strain evidence="2">cv. JPN11</strain>
        <tissue evidence="1">Leaf</tissue>
    </source>
</reference>
<organism evidence="1 2">
    <name type="scientific">Melia azedarach</name>
    <name type="common">Chinaberry tree</name>
    <dbReference type="NCBI Taxonomy" id="155640"/>
    <lineage>
        <taxon>Eukaryota</taxon>
        <taxon>Viridiplantae</taxon>
        <taxon>Streptophyta</taxon>
        <taxon>Embryophyta</taxon>
        <taxon>Tracheophyta</taxon>
        <taxon>Spermatophyta</taxon>
        <taxon>Magnoliopsida</taxon>
        <taxon>eudicotyledons</taxon>
        <taxon>Gunneridae</taxon>
        <taxon>Pentapetalae</taxon>
        <taxon>rosids</taxon>
        <taxon>malvids</taxon>
        <taxon>Sapindales</taxon>
        <taxon>Meliaceae</taxon>
        <taxon>Melia</taxon>
    </lineage>
</organism>
<evidence type="ECO:0000313" key="2">
    <source>
        <dbReference type="Proteomes" id="UP001164539"/>
    </source>
</evidence>
<gene>
    <name evidence="1" type="ORF">OWV82_016304</name>
</gene>
<sequence>MWLEEEIVMRDLDVEEALEASRYASHPREWPPLVEVVDTWDLPTVLVERYNAAGGEGNALCGIFPAIQRAWASVDNSLFLWRFDKWDGQCPEYTGEEQVICAVGLAKSKPGIFVEAIQYLIILATPVEVVTLALLRFLLKIGCACSN</sequence>
<proteinExistence type="predicted"/>
<dbReference type="Proteomes" id="UP001164539">
    <property type="component" value="Chromosome 9"/>
</dbReference>
<name>A0ACC1XH59_MELAZ</name>
<dbReference type="EMBL" id="CM051402">
    <property type="protein sequence ID" value="KAJ4710074.1"/>
    <property type="molecule type" value="Genomic_DNA"/>
</dbReference>